<proteinExistence type="predicted"/>
<evidence type="ECO:0000313" key="8">
    <source>
        <dbReference type="Proteomes" id="UP000242757"/>
    </source>
</evidence>
<sequence length="207" mass="21600">MVEILMYAFGIMYTPGPVNLLSLNAGLNGQGKRTVPFCVGVGVAMFLLFFVFGYSGALLPVAFQAVIGLFGGLYILWLALKIGKTAIQSTTPAKADDAKVGQAALSFRSGLLMQLCNPKAPVAILPIVTVQFPAVGISGAGIALWSVLLGGMALGAPGSYLLLGARLGKLIRTPAFFRMLNALMALLLVYVGCNIVNAQLGVFQGMS</sequence>
<evidence type="ECO:0000256" key="1">
    <source>
        <dbReference type="ARBA" id="ARBA00004651"/>
    </source>
</evidence>
<evidence type="ECO:0000256" key="2">
    <source>
        <dbReference type="ARBA" id="ARBA00022475"/>
    </source>
</evidence>
<dbReference type="RefSeq" id="WP_094199555.1">
    <property type="nucleotide sequence ID" value="NZ_NBIM01000001.1"/>
</dbReference>
<evidence type="ECO:0000256" key="3">
    <source>
        <dbReference type="ARBA" id="ARBA00022692"/>
    </source>
</evidence>
<reference evidence="7 8" key="1">
    <citation type="submission" date="2017-08" db="EMBL/GenBank/DDBJ databases">
        <title>A Genome Sequence of Oceanimonas doudoroffii ATCC 27123T.</title>
        <authorList>
            <person name="Brennan M.A."/>
            <person name="Maclea K.S."/>
            <person name="Mcclelland W.D."/>
            <person name="Trachtenberg A.M."/>
        </authorList>
    </citation>
    <scope>NUCLEOTIDE SEQUENCE [LARGE SCALE GENOMIC DNA]</scope>
    <source>
        <strain evidence="7 8">ATCC 27123</strain>
    </source>
</reference>
<keyword evidence="4 6" id="KW-1133">Transmembrane helix</keyword>
<dbReference type="GO" id="GO:0015171">
    <property type="term" value="F:amino acid transmembrane transporter activity"/>
    <property type="evidence" value="ECO:0007669"/>
    <property type="project" value="TreeGrafter"/>
</dbReference>
<dbReference type="PANTHER" id="PTHR30086:SF20">
    <property type="entry name" value="ARGININE EXPORTER PROTEIN ARGO-RELATED"/>
    <property type="match status" value="1"/>
</dbReference>
<feature type="transmembrane region" description="Helical" evidence="6">
    <location>
        <begin position="175"/>
        <end position="197"/>
    </location>
</feature>
<gene>
    <name evidence="7" type="ORF">B6S08_04500</name>
</gene>
<evidence type="ECO:0000256" key="6">
    <source>
        <dbReference type="SAM" id="Phobius"/>
    </source>
</evidence>
<evidence type="ECO:0000313" key="7">
    <source>
        <dbReference type="EMBL" id="OXY82777.1"/>
    </source>
</evidence>
<evidence type="ECO:0000256" key="4">
    <source>
        <dbReference type="ARBA" id="ARBA00022989"/>
    </source>
</evidence>
<feature type="transmembrane region" description="Helical" evidence="6">
    <location>
        <begin position="61"/>
        <end position="80"/>
    </location>
</feature>
<evidence type="ECO:0000256" key="5">
    <source>
        <dbReference type="ARBA" id="ARBA00023136"/>
    </source>
</evidence>
<dbReference type="OrthoDB" id="6292618at2"/>
<comment type="caution">
    <text evidence="7">The sequence shown here is derived from an EMBL/GenBank/DDBJ whole genome shotgun (WGS) entry which is preliminary data.</text>
</comment>
<organism evidence="7 8">
    <name type="scientific">Oceanimonas doudoroffii</name>
    <dbReference type="NCBI Taxonomy" id="84158"/>
    <lineage>
        <taxon>Bacteria</taxon>
        <taxon>Pseudomonadati</taxon>
        <taxon>Pseudomonadota</taxon>
        <taxon>Gammaproteobacteria</taxon>
        <taxon>Aeromonadales</taxon>
        <taxon>Aeromonadaceae</taxon>
        <taxon>Oceanimonas</taxon>
    </lineage>
</organism>
<keyword evidence="2" id="KW-1003">Cell membrane</keyword>
<accession>A0A233RHB9</accession>
<feature type="transmembrane region" description="Helical" evidence="6">
    <location>
        <begin position="120"/>
        <end position="137"/>
    </location>
</feature>
<feature type="transmembrane region" description="Helical" evidence="6">
    <location>
        <begin position="34"/>
        <end position="55"/>
    </location>
</feature>
<keyword evidence="8" id="KW-1185">Reference proteome</keyword>
<dbReference type="Pfam" id="PF01810">
    <property type="entry name" value="LysE"/>
    <property type="match status" value="1"/>
</dbReference>
<protein>
    <submittedName>
        <fullName evidence="7">Transporter</fullName>
    </submittedName>
</protein>
<dbReference type="EMBL" id="NBIM01000001">
    <property type="protein sequence ID" value="OXY82777.1"/>
    <property type="molecule type" value="Genomic_DNA"/>
</dbReference>
<name>A0A233RHB9_9GAMM</name>
<comment type="subcellular location">
    <subcellularLocation>
        <location evidence="1">Cell membrane</location>
        <topology evidence="1">Multi-pass membrane protein</topology>
    </subcellularLocation>
</comment>
<dbReference type="AlphaFoldDB" id="A0A233RHB9"/>
<dbReference type="GO" id="GO:0033228">
    <property type="term" value="P:cysteine export across plasma membrane"/>
    <property type="evidence" value="ECO:0007669"/>
    <property type="project" value="TreeGrafter"/>
</dbReference>
<dbReference type="PANTHER" id="PTHR30086">
    <property type="entry name" value="ARGININE EXPORTER PROTEIN ARGO"/>
    <property type="match status" value="1"/>
</dbReference>
<feature type="transmembrane region" description="Helical" evidence="6">
    <location>
        <begin position="143"/>
        <end position="163"/>
    </location>
</feature>
<keyword evidence="3 6" id="KW-0812">Transmembrane</keyword>
<keyword evidence="5 6" id="KW-0472">Membrane</keyword>
<dbReference type="GO" id="GO:0005886">
    <property type="term" value="C:plasma membrane"/>
    <property type="evidence" value="ECO:0007669"/>
    <property type="project" value="UniProtKB-SubCell"/>
</dbReference>
<feature type="transmembrane region" description="Helical" evidence="6">
    <location>
        <begin position="6"/>
        <end position="27"/>
    </location>
</feature>
<dbReference type="Proteomes" id="UP000242757">
    <property type="component" value="Unassembled WGS sequence"/>
</dbReference>
<dbReference type="InterPro" id="IPR001123">
    <property type="entry name" value="LeuE-type"/>
</dbReference>